<organism evidence="4 5">
    <name type="scientific">Petromyzon marinus</name>
    <name type="common">Sea lamprey</name>
    <dbReference type="NCBI Taxonomy" id="7757"/>
    <lineage>
        <taxon>Eukaryota</taxon>
        <taxon>Metazoa</taxon>
        <taxon>Chordata</taxon>
        <taxon>Craniata</taxon>
        <taxon>Vertebrata</taxon>
        <taxon>Cyclostomata</taxon>
        <taxon>Hyperoartia</taxon>
        <taxon>Petromyzontiformes</taxon>
        <taxon>Petromyzontidae</taxon>
        <taxon>Petromyzon</taxon>
    </lineage>
</organism>
<evidence type="ECO:0000259" key="3">
    <source>
        <dbReference type="Pfam" id="PF01248"/>
    </source>
</evidence>
<protein>
    <submittedName>
        <fullName evidence="5">Growth arrest and DNA damage-inducible protein GADD45 beta-like</fullName>
    </submittedName>
</protein>
<dbReference type="PANTHER" id="PTHR10411">
    <property type="entry name" value="GROWTH ARREST AND DNA DAMAGE-INDUCIBLE PROTEIN GADD45"/>
    <property type="match status" value="1"/>
</dbReference>
<gene>
    <name evidence="5" type="primary">LOC116948898</name>
</gene>
<dbReference type="PANTHER" id="PTHR10411:SF5">
    <property type="entry name" value="GROWTH ARREST AND DNA DAMAGE-INDUCIBLE PROTEIN GADD45 BETA"/>
    <property type="match status" value="1"/>
</dbReference>
<evidence type="ECO:0000313" key="5">
    <source>
        <dbReference type="RefSeq" id="XP_032822017.1"/>
    </source>
</evidence>
<feature type="compositionally biased region" description="Low complexity" evidence="2">
    <location>
        <begin position="184"/>
        <end position="196"/>
    </location>
</feature>
<dbReference type="SUPFAM" id="SSF55315">
    <property type="entry name" value="L30e-like"/>
    <property type="match status" value="1"/>
</dbReference>
<feature type="domain" description="Ribosomal protein eL8/eL30/eS12/Gadd45" evidence="3">
    <location>
        <begin position="72"/>
        <end position="152"/>
    </location>
</feature>
<dbReference type="Gene3D" id="3.30.1330.30">
    <property type="match status" value="1"/>
</dbReference>
<dbReference type="RefSeq" id="XP_032822017.1">
    <property type="nucleotide sequence ID" value="XM_032966126.1"/>
</dbReference>
<dbReference type="Pfam" id="PF01248">
    <property type="entry name" value="Ribosomal_L7Ae"/>
    <property type="match status" value="1"/>
</dbReference>
<dbReference type="GO" id="GO:0005737">
    <property type="term" value="C:cytoplasm"/>
    <property type="evidence" value="ECO:0007669"/>
    <property type="project" value="TreeGrafter"/>
</dbReference>
<dbReference type="GO" id="GO:0005634">
    <property type="term" value="C:nucleus"/>
    <property type="evidence" value="ECO:0007669"/>
    <property type="project" value="InterPro"/>
</dbReference>
<evidence type="ECO:0000313" key="4">
    <source>
        <dbReference type="Proteomes" id="UP001318040"/>
    </source>
</evidence>
<feature type="compositionally biased region" description="Acidic residues" evidence="2">
    <location>
        <begin position="174"/>
        <end position="183"/>
    </location>
</feature>
<dbReference type="AlphaFoldDB" id="A0AAJ7TST8"/>
<sequence length="241" mass="25080">MKPRAVAPRKRITSATTGYTVASAQSDANNNNSSSSSNFSSLGSISSISNMTLEEVATGTTEEQAMQTVEQALEELLVGAHKQGDLTVGVYESAKLLNADPDSVVLCLLAADADEESDLALQIHFTLIQAFCGDNDIDVIRVRGVARLAQLLCGGDGGASASSGTGVGVVGAESEGEEEEDGDNATTTTTSPSSAADEPRDLHCLLLTSPLPAGPLRAVASFCAESRYRNQWVPSLSLTER</sequence>
<evidence type="ECO:0000256" key="1">
    <source>
        <dbReference type="ARBA" id="ARBA00007361"/>
    </source>
</evidence>
<evidence type="ECO:0000256" key="2">
    <source>
        <dbReference type="SAM" id="MobiDB-lite"/>
    </source>
</evidence>
<feature type="region of interest" description="Disordered" evidence="2">
    <location>
        <begin position="164"/>
        <end position="198"/>
    </location>
</feature>
<keyword evidence="4" id="KW-1185">Reference proteome</keyword>
<name>A0AAJ7TST8_PETMA</name>
<dbReference type="InterPro" id="IPR024824">
    <property type="entry name" value="GADD45"/>
</dbReference>
<dbReference type="Proteomes" id="UP001318040">
    <property type="component" value="Chromosome 35"/>
</dbReference>
<proteinExistence type="inferred from homology"/>
<dbReference type="InterPro" id="IPR004038">
    <property type="entry name" value="Ribosomal_eL8/eL30/eS12/Gad45"/>
</dbReference>
<accession>A0AAJ7TST8</accession>
<dbReference type="KEGG" id="pmrn:116948898"/>
<comment type="similarity">
    <text evidence="1">Belongs to the GADD45 family.</text>
</comment>
<dbReference type="InterPro" id="IPR029064">
    <property type="entry name" value="Ribosomal_eL30-like_sf"/>
</dbReference>
<reference evidence="5" key="1">
    <citation type="submission" date="2025-08" db="UniProtKB">
        <authorList>
            <consortium name="RefSeq"/>
        </authorList>
    </citation>
    <scope>IDENTIFICATION</scope>
    <source>
        <tissue evidence="5">Sperm</tissue>
    </source>
</reference>
<dbReference type="GO" id="GO:0051726">
    <property type="term" value="P:regulation of cell cycle"/>
    <property type="evidence" value="ECO:0007669"/>
    <property type="project" value="InterPro"/>
</dbReference>